<evidence type="ECO:0000313" key="2">
    <source>
        <dbReference type="Proteomes" id="UP000265520"/>
    </source>
</evidence>
<dbReference type="PANTHER" id="PTHR24559">
    <property type="entry name" value="TRANSPOSON TY3-I GAG-POL POLYPROTEIN"/>
    <property type="match status" value="1"/>
</dbReference>
<dbReference type="Gene3D" id="3.30.70.270">
    <property type="match status" value="1"/>
</dbReference>
<dbReference type="Gene3D" id="3.10.10.10">
    <property type="entry name" value="HIV Type 1 Reverse Transcriptase, subunit A, domain 1"/>
    <property type="match status" value="1"/>
</dbReference>
<protein>
    <submittedName>
        <fullName evidence="1">Gag-pol polyprotein</fullName>
    </submittedName>
</protein>
<proteinExistence type="predicted"/>
<accession>A0A392TFX2</accession>
<evidence type="ECO:0000313" key="1">
    <source>
        <dbReference type="EMBL" id="MCI59822.1"/>
    </source>
</evidence>
<dbReference type="EMBL" id="LXQA010570553">
    <property type="protein sequence ID" value="MCI59822.1"/>
    <property type="molecule type" value="Genomic_DNA"/>
</dbReference>
<sequence length="73" mass="8243">MCVDYADLNKACPKDPYSLPSIDRLIDGASGCRTLSFMDAYSGYNQIKMNPTEAPMTAFMTNTCNYYYDVMPF</sequence>
<feature type="non-terminal residue" evidence="1">
    <location>
        <position position="73"/>
    </location>
</feature>
<dbReference type="SUPFAM" id="SSF56672">
    <property type="entry name" value="DNA/RNA polymerases"/>
    <property type="match status" value="1"/>
</dbReference>
<dbReference type="PANTHER" id="PTHR24559:SF444">
    <property type="entry name" value="REVERSE TRANSCRIPTASE DOMAIN-CONTAINING PROTEIN"/>
    <property type="match status" value="1"/>
</dbReference>
<dbReference type="InterPro" id="IPR043128">
    <property type="entry name" value="Rev_trsase/Diguanyl_cyclase"/>
</dbReference>
<dbReference type="InterPro" id="IPR043502">
    <property type="entry name" value="DNA/RNA_pol_sf"/>
</dbReference>
<dbReference type="InterPro" id="IPR053134">
    <property type="entry name" value="RNA-dir_DNA_polymerase"/>
</dbReference>
<reference evidence="1 2" key="1">
    <citation type="journal article" date="2018" name="Front. Plant Sci.">
        <title>Red Clover (Trifolium pratense) and Zigzag Clover (T. medium) - A Picture of Genomic Similarities and Differences.</title>
        <authorList>
            <person name="Dluhosova J."/>
            <person name="Istvanek J."/>
            <person name="Nedelnik J."/>
            <person name="Repkova J."/>
        </authorList>
    </citation>
    <scope>NUCLEOTIDE SEQUENCE [LARGE SCALE GENOMIC DNA]</scope>
    <source>
        <strain evidence="2">cv. 10/8</strain>
        <tissue evidence="1">Leaf</tissue>
    </source>
</reference>
<keyword evidence="2" id="KW-1185">Reference proteome</keyword>
<comment type="caution">
    <text evidence="1">The sequence shown here is derived from an EMBL/GenBank/DDBJ whole genome shotgun (WGS) entry which is preliminary data.</text>
</comment>
<dbReference type="AlphaFoldDB" id="A0A392TFX2"/>
<dbReference type="Proteomes" id="UP000265520">
    <property type="component" value="Unassembled WGS sequence"/>
</dbReference>
<name>A0A392TFX2_9FABA</name>
<organism evidence="1 2">
    <name type="scientific">Trifolium medium</name>
    <dbReference type="NCBI Taxonomy" id="97028"/>
    <lineage>
        <taxon>Eukaryota</taxon>
        <taxon>Viridiplantae</taxon>
        <taxon>Streptophyta</taxon>
        <taxon>Embryophyta</taxon>
        <taxon>Tracheophyta</taxon>
        <taxon>Spermatophyta</taxon>
        <taxon>Magnoliopsida</taxon>
        <taxon>eudicotyledons</taxon>
        <taxon>Gunneridae</taxon>
        <taxon>Pentapetalae</taxon>
        <taxon>rosids</taxon>
        <taxon>fabids</taxon>
        <taxon>Fabales</taxon>
        <taxon>Fabaceae</taxon>
        <taxon>Papilionoideae</taxon>
        <taxon>50 kb inversion clade</taxon>
        <taxon>NPAAA clade</taxon>
        <taxon>Hologalegina</taxon>
        <taxon>IRL clade</taxon>
        <taxon>Trifolieae</taxon>
        <taxon>Trifolium</taxon>
    </lineage>
</organism>